<dbReference type="InterPro" id="IPR023631">
    <property type="entry name" value="Amidase_dom"/>
</dbReference>
<dbReference type="EMBL" id="BAABHS010000011">
    <property type="protein sequence ID" value="GAA4967693.1"/>
    <property type="molecule type" value="Genomic_DNA"/>
</dbReference>
<dbReference type="PANTHER" id="PTHR11895">
    <property type="entry name" value="TRANSAMIDASE"/>
    <property type="match status" value="1"/>
</dbReference>
<dbReference type="Pfam" id="PF01425">
    <property type="entry name" value="Amidase"/>
    <property type="match status" value="1"/>
</dbReference>
<dbReference type="InterPro" id="IPR000120">
    <property type="entry name" value="Amidase"/>
</dbReference>
<keyword evidence="5" id="KW-1185">Reference proteome</keyword>
<comment type="similarity">
    <text evidence="1">Belongs to the amidase family.</text>
</comment>
<dbReference type="InterPro" id="IPR036928">
    <property type="entry name" value="AS_sf"/>
</dbReference>
<accession>A0ABP9HCQ3</accession>
<protein>
    <submittedName>
        <fullName evidence="4">Amidase</fullName>
    </submittedName>
</protein>
<dbReference type="RefSeq" id="WP_345676509.1">
    <property type="nucleotide sequence ID" value="NZ_BAABHS010000011.1"/>
</dbReference>
<dbReference type="PANTHER" id="PTHR11895:SF7">
    <property type="entry name" value="GLUTAMYL-TRNA(GLN) AMIDOTRANSFERASE SUBUNIT A, MITOCHONDRIAL"/>
    <property type="match status" value="1"/>
</dbReference>
<gene>
    <name evidence="4" type="ORF">GCM10023205_35840</name>
</gene>
<feature type="region of interest" description="Disordered" evidence="2">
    <location>
        <begin position="131"/>
        <end position="160"/>
    </location>
</feature>
<dbReference type="SUPFAM" id="SSF75304">
    <property type="entry name" value="Amidase signature (AS) enzymes"/>
    <property type="match status" value="1"/>
</dbReference>
<sequence>MGDLSDRLAFADATEQAALVASGEASPAELVDAAVARIERLDPALGALVAERFDEARAEAGGELPDGLFRGVPFLLKDAVQHSAGDRYQHGMTFLRDNPWVSPEDSELTRRYRAAGLVLLGRTKVPEFTISPTTEPLAHGPARNPWDPERSPGGSSGGSAVAVASGMVPVAHANDMGGSIRIPASCCGLVGLKPTRGRTSPAPHGLYWGPLTHEHVVTRTVRDSAAVLDATAGAAPGDLYGAPAPARPWTDELTAAPGRLRIAVLTERPSGRPVDPECAAAARATGELLAELGHHVEEIAAAPLADEAGALAMGTVTSVGLAHDADVWERRIGKPVDGLEPFPAMAVERGRATSGPAYVAAIEALAAWSRRIAAVCAPYDLVLAPTMAILPPPLGTLSGDRPIQETLPGWSAMAEIATLFDISGAPAISLPLHRTADGLPVGVQVAAAVGREDLLFRVAAQLEEARPWREFVPRVHASRSV</sequence>
<proteinExistence type="inferred from homology"/>
<dbReference type="Proteomes" id="UP001500466">
    <property type="component" value="Unassembled WGS sequence"/>
</dbReference>
<name>A0ABP9HCQ3_9ACTN</name>
<feature type="domain" description="Amidase" evidence="3">
    <location>
        <begin position="29"/>
        <end position="455"/>
    </location>
</feature>
<dbReference type="Gene3D" id="3.90.1300.10">
    <property type="entry name" value="Amidase signature (AS) domain"/>
    <property type="match status" value="1"/>
</dbReference>
<dbReference type="InterPro" id="IPR020556">
    <property type="entry name" value="Amidase_CS"/>
</dbReference>
<evidence type="ECO:0000256" key="2">
    <source>
        <dbReference type="SAM" id="MobiDB-lite"/>
    </source>
</evidence>
<reference evidence="5" key="1">
    <citation type="journal article" date="2019" name="Int. J. Syst. Evol. Microbiol.">
        <title>The Global Catalogue of Microorganisms (GCM) 10K type strain sequencing project: providing services to taxonomists for standard genome sequencing and annotation.</title>
        <authorList>
            <consortium name="The Broad Institute Genomics Platform"/>
            <consortium name="The Broad Institute Genome Sequencing Center for Infectious Disease"/>
            <person name="Wu L."/>
            <person name="Ma J."/>
        </authorList>
    </citation>
    <scope>NUCLEOTIDE SEQUENCE [LARGE SCALE GENOMIC DNA]</scope>
    <source>
        <strain evidence="5">JCM 17986</strain>
    </source>
</reference>
<evidence type="ECO:0000259" key="3">
    <source>
        <dbReference type="Pfam" id="PF01425"/>
    </source>
</evidence>
<organism evidence="4 5">
    <name type="scientific">Yinghuangia aomiensis</name>
    <dbReference type="NCBI Taxonomy" id="676205"/>
    <lineage>
        <taxon>Bacteria</taxon>
        <taxon>Bacillati</taxon>
        <taxon>Actinomycetota</taxon>
        <taxon>Actinomycetes</taxon>
        <taxon>Kitasatosporales</taxon>
        <taxon>Streptomycetaceae</taxon>
        <taxon>Yinghuangia</taxon>
    </lineage>
</organism>
<evidence type="ECO:0000313" key="4">
    <source>
        <dbReference type="EMBL" id="GAA4967693.1"/>
    </source>
</evidence>
<comment type="caution">
    <text evidence="4">The sequence shown here is derived from an EMBL/GenBank/DDBJ whole genome shotgun (WGS) entry which is preliminary data.</text>
</comment>
<evidence type="ECO:0000313" key="5">
    <source>
        <dbReference type="Proteomes" id="UP001500466"/>
    </source>
</evidence>
<evidence type="ECO:0000256" key="1">
    <source>
        <dbReference type="ARBA" id="ARBA00009199"/>
    </source>
</evidence>
<dbReference type="PROSITE" id="PS00571">
    <property type="entry name" value="AMIDASES"/>
    <property type="match status" value="1"/>
</dbReference>